<sequence>MRSFVFCQQQSINRTIIISDWDDSQFTICKQNQFVLYPKKNPICEHNSTTKRKTKRIREEMLDHIQYDIKLVDDLSRYSRKINSERDIVLAVVTQNGHTLIYAAKELKDDREIVMAVVRQNRCALQYASEELSADRDIVMAAITQYGNALRIVPKEFRADKEVLLTAISVPHNWTNIGHTYISKELLRD</sequence>
<name>A0A7S4WCA0_9STRA</name>
<dbReference type="EMBL" id="HBNS01061842">
    <property type="protein sequence ID" value="CAE4670082.1"/>
    <property type="molecule type" value="Transcribed_RNA"/>
</dbReference>
<protein>
    <recommendedName>
        <fullName evidence="1">DUF4116 domain-containing protein</fullName>
    </recommendedName>
</protein>
<reference evidence="2" key="1">
    <citation type="submission" date="2021-01" db="EMBL/GenBank/DDBJ databases">
        <authorList>
            <person name="Corre E."/>
            <person name="Pelletier E."/>
            <person name="Niang G."/>
            <person name="Scheremetjew M."/>
            <person name="Finn R."/>
            <person name="Kale V."/>
            <person name="Holt S."/>
            <person name="Cochrane G."/>
            <person name="Meng A."/>
            <person name="Brown T."/>
            <person name="Cohen L."/>
        </authorList>
    </citation>
    <scope>NUCLEOTIDE SEQUENCE</scope>
    <source>
        <strain evidence="2">GSO104</strain>
    </source>
</reference>
<dbReference type="Pfam" id="PF13475">
    <property type="entry name" value="DUF4116"/>
    <property type="match status" value="2"/>
</dbReference>
<evidence type="ECO:0000259" key="1">
    <source>
        <dbReference type="Pfam" id="PF13475"/>
    </source>
</evidence>
<organism evidence="2">
    <name type="scientific">Ditylum brightwellii</name>
    <dbReference type="NCBI Taxonomy" id="49249"/>
    <lineage>
        <taxon>Eukaryota</taxon>
        <taxon>Sar</taxon>
        <taxon>Stramenopiles</taxon>
        <taxon>Ochrophyta</taxon>
        <taxon>Bacillariophyta</taxon>
        <taxon>Mediophyceae</taxon>
        <taxon>Lithodesmiophycidae</taxon>
        <taxon>Lithodesmiales</taxon>
        <taxon>Lithodesmiaceae</taxon>
        <taxon>Ditylum</taxon>
    </lineage>
</organism>
<dbReference type="AlphaFoldDB" id="A0A7S4WCA0"/>
<dbReference type="InterPro" id="IPR025197">
    <property type="entry name" value="DUF4116"/>
</dbReference>
<feature type="domain" description="DUF4116" evidence="1">
    <location>
        <begin position="86"/>
        <end position="132"/>
    </location>
</feature>
<accession>A0A7S4WCA0</accession>
<proteinExistence type="predicted"/>
<evidence type="ECO:0000313" key="2">
    <source>
        <dbReference type="EMBL" id="CAE4670082.1"/>
    </source>
</evidence>
<gene>
    <name evidence="2" type="ORF">DBRI00130_LOCUS44602</name>
</gene>
<feature type="domain" description="DUF4116" evidence="1">
    <location>
        <begin position="135"/>
        <end position="186"/>
    </location>
</feature>